<proteinExistence type="predicted"/>
<dbReference type="RefSeq" id="WP_000611380.1">
    <property type="nucleotide sequence ID" value="NZ_NTSO01000002.1"/>
</dbReference>
<dbReference type="EMBL" id="NTSO01000002">
    <property type="protein sequence ID" value="PFF51929.1"/>
    <property type="molecule type" value="Genomic_DNA"/>
</dbReference>
<evidence type="ECO:0000313" key="1">
    <source>
        <dbReference type="EMBL" id="PFF51929.1"/>
    </source>
</evidence>
<gene>
    <name evidence="1" type="ORF">CN357_04360</name>
</gene>
<evidence type="ECO:0000313" key="2">
    <source>
        <dbReference type="Proteomes" id="UP000220210"/>
    </source>
</evidence>
<dbReference type="Proteomes" id="UP000220210">
    <property type="component" value="Unassembled WGS sequence"/>
</dbReference>
<organism evidence="1 2">
    <name type="scientific">Bacillus cereus</name>
    <dbReference type="NCBI Taxonomy" id="1396"/>
    <lineage>
        <taxon>Bacteria</taxon>
        <taxon>Bacillati</taxon>
        <taxon>Bacillota</taxon>
        <taxon>Bacilli</taxon>
        <taxon>Bacillales</taxon>
        <taxon>Bacillaceae</taxon>
        <taxon>Bacillus</taxon>
        <taxon>Bacillus cereus group</taxon>
    </lineage>
</organism>
<comment type="caution">
    <text evidence="1">The sequence shown here is derived from an EMBL/GenBank/DDBJ whole genome shotgun (WGS) entry which is preliminary data.</text>
</comment>
<reference evidence="1 2" key="1">
    <citation type="submission" date="2017-09" db="EMBL/GenBank/DDBJ databases">
        <title>Large-scale bioinformatics analysis of Bacillus genomes uncovers conserved roles of natural products in bacterial physiology.</title>
        <authorList>
            <consortium name="Agbiome Team Llc"/>
            <person name="Bleich R.M."/>
            <person name="Kirk G.J."/>
            <person name="Santa Maria K.C."/>
            <person name="Allen S.E."/>
            <person name="Farag S."/>
            <person name="Shank E.A."/>
            <person name="Bowers A."/>
        </authorList>
    </citation>
    <scope>NUCLEOTIDE SEQUENCE [LARGE SCALE GENOMIC DNA]</scope>
    <source>
        <strain evidence="1 2">AFS020204</strain>
    </source>
</reference>
<dbReference type="AlphaFoldDB" id="A0A9X6ZHK1"/>
<name>A0A9X6ZHK1_BACCE</name>
<accession>A0A9X6ZHK1</accession>
<sequence length="64" mass="7360">MINVNTKVKELIVITLKEEKDMILDRVKGYSHTISSHVLRKIVAVNPCVLNGINYFINTHIHMN</sequence>
<protein>
    <submittedName>
        <fullName evidence="1">Uncharacterized protein</fullName>
    </submittedName>
</protein>